<evidence type="ECO:0000313" key="2">
    <source>
        <dbReference type="EMBL" id="TDO28267.1"/>
    </source>
</evidence>
<accession>A0A4R6J0E1</accession>
<dbReference type="RefSeq" id="WP_133472821.1">
    <property type="nucleotide sequence ID" value="NZ_SNWP01000010.1"/>
</dbReference>
<evidence type="ECO:0000256" key="1">
    <source>
        <dbReference type="SAM" id="SignalP"/>
    </source>
</evidence>
<proteinExistence type="predicted"/>
<dbReference type="InterPro" id="IPR005901">
    <property type="entry name" value="GLPGLI"/>
</dbReference>
<comment type="caution">
    <text evidence="2">The sequence shown here is derived from an EMBL/GenBank/DDBJ whole genome shotgun (WGS) entry which is preliminary data.</text>
</comment>
<protein>
    <submittedName>
        <fullName evidence="2">GLPGLI family protein</fullName>
    </submittedName>
</protein>
<reference evidence="2 3" key="1">
    <citation type="submission" date="2019-03" db="EMBL/GenBank/DDBJ databases">
        <title>Genomic Encyclopedia of Archaeal and Bacterial Type Strains, Phase II (KMG-II): from individual species to whole genera.</title>
        <authorList>
            <person name="Goeker M."/>
        </authorList>
    </citation>
    <scope>NUCLEOTIDE SEQUENCE [LARGE SCALE GENOMIC DNA]</scope>
    <source>
        <strain evidence="2 3">DSM 28323</strain>
    </source>
</reference>
<feature type="signal peptide" evidence="1">
    <location>
        <begin position="1"/>
        <end position="20"/>
    </location>
</feature>
<name>A0A4R6J0E1_9BACT</name>
<feature type="chain" id="PRO_5020503632" evidence="1">
    <location>
        <begin position="21"/>
        <end position="245"/>
    </location>
</feature>
<dbReference type="EMBL" id="SNWP01000010">
    <property type="protein sequence ID" value="TDO28267.1"/>
    <property type="molecule type" value="Genomic_DNA"/>
</dbReference>
<dbReference type="OrthoDB" id="1440774at2"/>
<sequence length="245" mass="28100">MKKLFFALFICLAVSGFSQARFISSGRVEFERKYNQHSQLEGENDGPWIAEMKKMYPKMLTDYFELRFTNDRSVYRLLKENPDNKYLWMGKPSESDVLIKDLSKGTISMQRDVFEQTYLVQDSLRQLEWRITDETRNIAGFECKKAVTKICDSVYVVAFYTDQIMVNSGPESFSGLPGMILGLAVPRLHTTWFATKVELIEPSSTQLSPSQKGKKATWNQLSADLNKAMKDWGTGAARILWTSLL</sequence>
<keyword evidence="3" id="KW-1185">Reference proteome</keyword>
<dbReference type="Proteomes" id="UP000295741">
    <property type="component" value="Unassembled WGS sequence"/>
</dbReference>
<dbReference type="AlphaFoldDB" id="A0A4R6J0E1"/>
<keyword evidence="1" id="KW-0732">Signal</keyword>
<gene>
    <name evidence="2" type="ORF">BC659_0330</name>
</gene>
<dbReference type="Pfam" id="PF09697">
    <property type="entry name" value="Porph_ging"/>
    <property type="match status" value="1"/>
</dbReference>
<evidence type="ECO:0000313" key="3">
    <source>
        <dbReference type="Proteomes" id="UP000295741"/>
    </source>
</evidence>
<organism evidence="2 3">
    <name type="scientific">Sediminibacterium goheungense</name>
    <dbReference type="NCBI Taxonomy" id="1086393"/>
    <lineage>
        <taxon>Bacteria</taxon>
        <taxon>Pseudomonadati</taxon>
        <taxon>Bacteroidota</taxon>
        <taxon>Chitinophagia</taxon>
        <taxon>Chitinophagales</taxon>
        <taxon>Chitinophagaceae</taxon>
        <taxon>Sediminibacterium</taxon>
    </lineage>
</organism>
<dbReference type="NCBIfam" id="TIGR01200">
    <property type="entry name" value="GLPGLI"/>
    <property type="match status" value="1"/>
</dbReference>